<keyword evidence="3" id="KW-1185">Reference proteome</keyword>
<evidence type="ECO:0000313" key="2">
    <source>
        <dbReference type="EMBL" id="TNN10128.1"/>
    </source>
</evidence>
<dbReference type="EMBL" id="SKCS01000373">
    <property type="protein sequence ID" value="TNN10128.1"/>
    <property type="molecule type" value="Genomic_DNA"/>
</dbReference>
<protein>
    <submittedName>
        <fullName evidence="2">Potassium/sodium hyperpolarization-activated cyclic nucleotide-gated channel 3</fullName>
    </submittedName>
</protein>
<evidence type="ECO:0000256" key="1">
    <source>
        <dbReference type="SAM" id="Phobius"/>
    </source>
</evidence>
<organism evidence="2 3">
    <name type="scientific">Schistosoma japonicum</name>
    <name type="common">Blood fluke</name>
    <dbReference type="NCBI Taxonomy" id="6182"/>
    <lineage>
        <taxon>Eukaryota</taxon>
        <taxon>Metazoa</taxon>
        <taxon>Spiralia</taxon>
        <taxon>Lophotrochozoa</taxon>
        <taxon>Platyhelminthes</taxon>
        <taxon>Trematoda</taxon>
        <taxon>Digenea</taxon>
        <taxon>Strigeidida</taxon>
        <taxon>Schistosomatoidea</taxon>
        <taxon>Schistosomatidae</taxon>
        <taxon>Schistosoma</taxon>
    </lineage>
</organism>
<reference evidence="2 3" key="1">
    <citation type="submission" date="2019-03" db="EMBL/GenBank/DDBJ databases">
        <title>An improved genome assembly of the fluke Schistosoma japonicum.</title>
        <authorList>
            <person name="Hu W."/>
            <person name="Luo F."/>
            <person name="Yin M."/>
            <person name="Mo X."/>
            <person name="Sun C."/>
            <person name="Wu Q."/>
            <person name="Zhu B."/>
            <person name="Xiang M."/>
            <person name="Wang J."/>
            <person name="Wang Y."/>
            <person name="Zhang T."/>
            <person name="Xu B."/>
            <person name="Zheng H."/>
            <person name="Feng Z."/>
        </authorList>
    </citation>
    <scope>NUCLEOTIDE SEQUENCE [LARGE SCALE GENOMIC DNA]</scope>
    <source>
        <strain evidence="2">HuSjv2</strain>
        <tissue evidence="2">Worms</tissue>
    </source>
</reference>
<feature type="non-terminal residue" evidence="2">
    <location>
        <position position="64"/>
    </location>
</feature>
<dbReference type="STRING" id="6182.A0A4Z2D164"/>
<name>A0A4Z2D164_SCHJA</name>
<keyword evidence="1" id="KW-1133">Transmembrane helix</keyword>
<keyword evidence="1" id="KW-0472">Membrane</keyword>
<accession>A0A4Z2D164</accession>
<dbReference type="GO" id="GO:0098855">
    <property type="term" value="C:HCN channel complex"/>
    <property type="evidence" value="ECO:0007669"/>
    <property type="project" value="TreeGrafter"/>
</dbReference>
<dbReference type="GO" id="GO:0035725">
    <property type="term" value="P:sodium ion transmembrane transport"/>
    <property type="evidence" value="ECO:0007669"/>
    <property type="project" value="TreeGrafter"/>
</dbReference>
<sequence>MYFLSMIRPTELYYFINLASKFIGIFNLVLLLLLLGHWNACLQFLIPMLHDYPVESWVAKGKLQ</sequence>
<dbReference type="PANTHER" id="PTHR45689:SF5">
    <property type="entry name" value="I[[H]] CHANNEL, ISOFORM E"/>
    <property type="match status" value="1"/>
</dbReference>
<dbReference type="Proteomes" id="UP000311919">
    <property type="component" value="Unassembled WGS sequence"/>
</dbReference>
<dbReference type="PANTHER" id="PTHR45689">
    <property type="entry name" value="I[[H]] CHANNEL, ISOFORM E"/>
    <property type="match status" value="1"/>
</dbReference>
<feature type="transmembrane region" description="Helical" evidence="1">
    <location>
        <begin position="12"/>
        <end position="35"/>
    </location>
</feature>
<dbReference type="GO" id="GO:0003254">
    <property type="term" value="P:regulation of membrane depolarization"/>
    <property type="evidence" value="ECO:0007669"/>
    <property type="project" value="TreeGrafter"/>
</dbReference>
<dbReference type="GO" id="GO:0005249">
    <property type="term" value="F:voltage-gated potassium channel activity"/>
    <property type="evidence" value="ECO:0007669"/>
    <property type="project" value="TreeGrafter"/>
</dbReference>
<gene>
    <name evidence="2" type="ORF">EWB00_005729</name>
</gene>
<dbReference type="AlphaFoldDB" id="A0A4Z2D164"/>
<keyword evidence="1" id="KW-0812">Transmembrane</keyword>
<dbReference type="InterPro" id="IPR051413">
    <property type="entry name" value="K/Na_HCN_channel"/>
</dbReference>
<proteinExistence type="predicted"/>
<evidence type="ECO:0000313" key="3">
    <source>
        <dbReference type="Proteomes" id="UP000311919"/>
    </source>
</evidence>
<comment type="caution">
    <text evidence="2">The sequence shown here is derived from an EMBL/GenBank/DDBJ whole genome shotgun (WGS) entry which is preliminary data.</text>
</comment>